<dbReference type="Proteomes" id="UP000595823">
    <property type="component" value="Chromosome"/>
</dbReference>
<name>A0A7T6Z321_9BACI</name>
<sequence>MSFSVEAVEADIYEEGDQLLMDFRFYWTNTLLSDENVEAVFLMASGMDIHQRGELLDEVAGGHSDTNSNVYREIPSGGGRVTVDSTYKLENVEDVVKISFIPRS</sequence>
<dbReference type="RefSeq" id="WP_200128479.1">
    <property type="nucleotide sequence ID" value="NZ_CP054705.1"/>
</dbReference>
<proteinExistence type="predicted"/>
<protein>
    <submittedName>
        <fullName evidence="1">Uncharacterized protein</fullName>
    </submittedName>
</protein>
<evidence type="ECO:0000313" key="1">
    <source>
        <dbReference type="EMBL" id="QQK75846.1"/>
    </source>
</evidence>
<dbReference type="KEGG" id="scia:HUG15_09875"/>
<gene>
    <name evidence="1" type="ORF">HUG15_09875</name>
</gene>
<reference evidence="1 2" key="1">
    <citation type="submission" date="2020-06" db="EMBL/GenBank/DDBJ databases">
        <title>Genomic analysis of Salicibibacter sp. NKC5-3.</title>
        <authorList>
            <person name="Oh Y.J."/>
        </authorList>
    </citation>
    <scope>NUCLEOTIDE SEQUENCE [LARGE SCALE GENOMIC DNA]</scope>
    <source>
        <strain evidence="1 2">NKC5-3</strain>
    </source>
</reference>
<dbReference type="EMBL" id="CP054705">
    <property type="protein sequence ID" value="QQK75846.1"/>
    <property type="molecule type" value="Genomic_DNA"/>
</dbReference>
<dbReference type="AlphaFoldDB" id="A0A7T6Z321"/>
<accession>A0A7T6Z321</accession>
<evidence type="ECO:0000313" key="2">
    <source>
        <dbReference type="Proteomes" id="UP000595823"/>
    </source>
</evidence>
<organism evidence="1 2">
    <name type="scientific">Salicibibacter cibarius</name>
    <dbReference type="NCBI Taxonomy" id="2743000"/>
    <lineage>
        <taxon>Bacteria</taxon>
        <taxon>Bacillati</taxon>
        <taxon>Bacillota</taxon>
        <taxon>Bacilli</taxon>
        <taxon>Bacillales</taxon>
        <taxon>Bacillaceae</taxon>
        <taxon>Salicibibacter</taxon>
    </lineage>
</organism>
<keyword evidence="2" id="KW-1185">Reference proteome</keyword>